<evidence type="ECO:0000259" key="8">
    <source>
        <dbReference type="PROSITE" id="PS51764"/>
    </source>
</evidence>
<feature type="active site" description="Nucleophile" evidence="4 7">
    <location>
        <position position="302"/>
    </location>
</feature>
<proteinExistence type="inferred from homology"/>
<reference evidence="9 10" key="1">
    <citation type="submission" date="2018-09" db="EMBL/GenBank/DDBJ databases">
        <title>Arachidicoccus sp. nov., a bacterium isolated from soil.</title>
        <authorList>
            <person name="Weon H.-Y."/>
            <person name="Kwon S.-W."/>
            <person name="Lee S.A."/>
        </authorList>
    </citation>
    <scope>NUCLEOTIDE SEQUENCE [LARGE SCALE GENOMIC DNA]</scope>
    <source>
        <strain evidence="9 10">KIS59-12</strain>
    </source>
</reference>
<organism evidence="9 10">
    <name type="scientific">Arachidicoccus soli</name>
    <dbReference type="NCBI Taxonomy" id="2341117"/>
    <lineage>
        <taxon>Bacteria</taxon>
        <taxon>Pseudomonadati</taxon>
        <taxon>Bacteroidota</taxon>
        <taxon>Chitinophagia</taxon>
        <taxon>Chitinophagales</taxon>
        <taxon>Chitinophagaceae</taxon>
        <taxon>Arachidicoccus</taxon>
    </lineage>
</organism>
<feature type="binding site" evidence="5">
    <location>
        <position position="198"/>
    </location>
    <ligand>
        <name>substrate</name>
    </ligand>
</feature>
<comment type="similarity">
    <text evidence="1 7">Belongs to the glycosyl hydrolase 26 family.</text>
</comment>
<dbReference type="GO" id="GO:0006080">
    <property type="term" value="P:substituted mannan metabolic process"/>
    <property type="evidence" value="ECO:0007669"/>
    <property type="project" value="InterPro"/>
</dbReference>
<feature type="binding site" evidence="5">
    <location>
        <position position="265"/>
    </location>
    <ligand>
        <name>substrate</name>
    </ligand>
</feature>
<dbReference type="AlphaFoldDB" id="A0A386HTR9"/>
<evidence type="ECO:0000256" key="1">
    <source>
        <dbReference type="ARBA" id="ARBA00007754"/>
    </source>
</evidence>
<evidence type="ECO:0000256" key="7">
    <source>
        <dbReference type="PROSITE-ProRule" id="PRU01100"/>
    </source>
</evidence>
<evidence type="ECO:0000256" key="6">
    <source>
        <dbReference type="PIRSR" id="PIRSR018168-3"/>
    </source>
</evidence>
<dbReference type="EMBL" id="CP032489">
    <property type="protein sequence ID" value="AYD49295.1"/>
    <property type="molecule type" value="Genomic_DNA"/>
</dbReference>
<feature type="site" description="Plays an important role in maintaining the position of the catalytic nucleophile" evidence="6">
    <location>
        <position position="192"/>
    </location>
</feature>
<dbReference type="Proteomes" id="UP000266118">
    <property type="component" value="Chromosome"/>
</dbReference>
<dbReference type="InterPro" id="IPR017853">
    <property type="entry name" value="GH"/>
</dbReference>
<dbReference type="PROSITE" id="PS51764">
    <property type="entry name" value="GH26"/>
    <property type="match status" value="1"/>
</dbReference>
<dbReference type="PIRSF" id="PIRSF018168">
    <property type="entry name" value="Mannan-1_4-beta-mannosidase"/>
    <property type="match status" value="1"/>
</dbReference>
<feature type="domain" description="GH26" evidence="8">
    <location>
        <begin position="37"/>
        <end position="375"/>
    </location>
</feature>
<evidence type="ECO:0000313" key="9">
    <source>
        <dbReference type="EMBL" id="AYD49295.1"/>
    </source>
</evidence>
<evidence type="ECO:0000256" key="2">
    <source>
        <dbReference type="ARBA" id="ARBA00022801"/>
    </source>
</evidence>
<dbReference type="InterPro" id="IPR000805">
    <property type="entry name" value="Glyco_hydro_26"/>
</dbReference>
<evidence type="ECO:0000256" key="4">
    <source>
        <dbReference type="PIRSR" id="PIRSR018168-1"/>
    </source>
</evidence>
<dbReference type="GO" id="GO:0016985">
    <property type="term" value="F:mannan endo-1,4-beta-mannosidase activity"/>
    <property type="evidence" value="ECO:0007669"/>
    <property type="project" value="InterPro"/>
</dbReference>
<evidence type="ECO:0000256" key="3">
    <source>
        <dbReference type="ARBA" id="ARBA00023295"/>
    </source>
</evidence>
<keyword evidence="10" id="KW-1185">Reference proteome</keyword>
<gene>
    <name evidence="9" type="ORF">D6B99_05350</name>
</gene>
<dbReference type="OrthoDB" id="9816550at2"/>
<sequence>MKKQSLLNSIISLLIILIFKNLGFAQNIFPSDKAATKQTIHLYQNLKKLATNGFMFGHQDDLAYGLHWQYKDDSSDVKIITGDYPALFGWDLAGLESNENKNIDGIPFELEKKFTQWVYEHGGVNTYTWHCLSPLGDGKTAWDTTHGTIKSILPGGVNHRLYNQWLDKAADFLEKLRGPNGELIPILFRPFHEFTGNWFWWCQNTCTASDFIKLWRYEIHYLRDIKHLHNLLIVYNPSDNFSSAQDFMARYPGDDVVDILSFDSYQKNINPTSDSFENNLNNCLSIIEKIARQKDKLFAIAEAGYNRIPDASWWTEKLMKGIGKYRISYLLIWRNAYAYPNVKEKDIQYYIPPKGDVSAKDFIKFYDLKNTLFLKDVAKEKLYK</sequence>
<name>A0A386HTR9_9BACT</name>
<dbReference type="KEGG" id="ark:D6B99_05350"/>
<accession>A0A386HTR9</accession>
<protein>
    <submittedName>
        <fullName evidence="9">Beta-mannosidase</fullName>
    </submittedName>
</protein>
<dbReference type="Gene3D" id="3.20.20.80">
    <property type="entry name" value="Glycosidases"/>
    <property type="match status" value="1"/>
</dbReference>
<dbReference type="Pfam" id="PF02156">
    <property type="entry name" value="Glyco_hydro_26"/>
    <property type="match status" value="1"/>
</dbReference>
<dbReference type="InterPro" id="IPR022790">
    <property type="entry name" value="GH26_dom"/>
</dbReference>
<dbReference type="SUPFAM" id="SSF51445">
    <property type="entry name" value="(Trans)glycosidases"/>
    <property type="match status" value="1"/>
</dbReference>
<keyword evidence="2 7" id="KW-0378">Hydrolase</keyword>
<dbReference type="PANTHER" id="PTHR40079:SF4">
    <property type="entry name" value="GH26 DOMAIN-CONTAINING PROTEIN-RELATED"/>
    <property type="match status" value="1"/>
</dbReference>
<feature type="binding site" evidence="5">
    <location>
        <position position="130"/>
    </location>
    <ligand>
        <name>substrate</name>
    </ligand>
</feature>
<keyword evidence="3 7" id="KW-0326">Glycosidase</keyword>
<evidence type="ECO:0000256" key="5">
    <source>
        <dbReference type="PIRSR" id="PIRSR018168-2"/>
    </source>
</evidence>
<dbReference type="PRINTS" id="PR00739">
    <property type="entry name" value="GLHYDRLASE26"/>
</dbReference>
<dbReference type="InterPro" id="IPR016714">
    <property type="entry name" value="MANB/E"/>
</dbReference>
<feature type="active site" description="Proton donor" evidence="4 7">
    <location>
        <position position="193"/>
    </location>
</feature>
<evidence type="ECO:0000313" key="10">
    <source>
        <dbReference type="Proteomes" id="UP000266118"/>
    </source>
</evidence>
<dbReference type="PANTHER" id="PTHR40079">
    <property type="entry name" value="MANNAN ENDO-1,4-BETA-MANNOSIDASE E-RELATED"/>
    <property type="match status" value="1"/>
</dbReference>